<evidence type="ECO:0000313" key="3">
    <source>
        <dbReference type="Proteomes" id="UP000182015"/>
    </source>
</evidence>
<dbReference type="EMBL" id="LZDD01000003">
    <property type="protein sequence ID" value="OJF71429.1"/>
    <property type="molecule type" value="Genomic_DNA"/>
</dbReference>
<dbReference type="AlphaFoldDB" id="A0A1L8ML13"/>
<evidence type="ECO:0000313" key="2">
    <source>
        <dbReference type="EMBL" id="OJF71429.1"/>
    </source>
</evidence>
<protein>
    <submittedName>
        <fullName evidence="2">Uncharacterized protein</fullName>
    </submittedName>
</protein>
<dbReference type="OrthoDB" id="9819162at2"/>
<proteinExistence type="predicted"/>
<dbReference type="Proteomes" id="UP000182015">
    <property type="component" value="Unassembled WGS sequence"/>
</dbReference>
<gene>
    <name evidence="2" type="ORF">A9Q68_09620</name>
</gene>
<name>A0A1L8ML13_9STRE</name>
<comment type="caution">
    <text evidence="2">The sequence shown here is derived from an EMBL/GenBank/DDBJ whole genome shotgun (WGS) entry which is preliminary data.</text>
</comment>
<organism evidence="2 3">
    <name type="scientific">Streptococcus bovimastitidis</name>
    <dbReference type="NCBI Taxonomy" id="1856638"/>
    <lineage>
        <taxon>Bacteria</taxon>
        <taxon>Bacillati</taxon>
        <taxon>Bacillota</taxon>
        <taxon>Bacilli</taxon>
        <taxon>Lactobacillales</taxon>
        <taxon>Streptococcaceae</taxon>
        <taxon>Streptococcus</taxon>
    </lineage>
</organism>
<dbReference type="RefSeq" id="WP_071794490.1">
    <property type="nucleotide sequence ID" value="NZ_LZDD01000003.1"/>
</dbReference>
<reference evidence="3" key="1">
    <citation type="submission" date="2016-06" db="EMBL/GenBank/DDBJ databases">
        <authorList>
            <person name="de Vries S.P.W."/>
            <person name="Hadjirin N.F."/>
            <person name="Lay E.M."/>
            <person name="Zadoks R.N."/>
            <person name="Peacock S.J."/>
            <person name="Parkhill J."/>
            <person name="Grant A.J."/>
            <person name="Mcdougall S."/>
            <person name="Holmes M.A."/>
        </authorList>
    </citation>
    <scope>NUCLEOTIDE SEQUENCE [LARGE SCALE GENOMIC DNA]</scope>
    <source>
        <strain evidence="3">NZ1587</strain>
    </source>
</reference>
<accession>A0A1L8ML13</accession>
<keyword evidence="1" id="KW-0472">Membrane</keyword>
<feature type="transmembrane region" description="Helical" evidence="1">
    <location>
        <begin position="9"/>
        <end position="33"/>
    </location>
</feature>
<evidence type="ECO:0000256" key="1">
    <source>
        <dbReference type="SAM" id="Phobius"/>
    </source>
</evidence>
<keyword evidence="1" id="KW-0812">Transmembrane</keyword>
<sequence length="312" mass="36340">MSERVKQVLIVLACILVTLPGVIFFGFVAFTLYDIFTYQDKTDSLYDENKFKPLLISYYKKSGFNGKIKNFNIELDAFESYYLYSYDYVENINGHKVTYKFRDYRLPAGGIESLPPVTSTEDLISNHLFKYDEHIAYLFDKTLGHGQEAKEYNQKIKYSFSKTISDEKGRLINPSGIALYYDRPTSRDYDQKAVKQQLIKDIGPLEEAKKKPLLGIYDLKLKSYLANYFYTYKIYMSPIYGKVKQGTSLKAEIDRMTGQLDQLNVSQCPDGYYEVDFEYTKDKDSYDSYDLLFGVEVKDGKINLIEYPTDYE</sequence>
<keyword evidence="3" id="KW-1185">Reference proteome</keyword>
<keyword evidence="1" id="KW-1133">Transmembrane helix</keyword>